<organism evidence="4 5">
    <name type="scientific">Zhihengliuella salsuginis</name>
    <dbReference type="NCBI Taxonomy" id="578222"/>
    <lineage>
        <taxon>Bacteria</taxon>
        <taxon>Bacillati</taxon>
        <taxon>Actinomycetota</taxon>
        <taxon>Actinomycetes</taxon>
        <taxon>Micrococcales</taxon>
        <taxon>Micrococcaceae</taxon>
        <taxon>Zhihengliuella</taxon>
    </lineage>
</organism>
<sequence>MGFEPLTLLPGPLVGVEWLACNVNHVVVLDASIAPHLAHDRHIPGARRFDIDSEFSDPASALPHTMPGAAQLQEQLRAIGINEASTVVVYDAAGIYSAPRAWWMLKAAGLERVAVLDGGLPAWEGAGQAVDQGPAGYDGAAGDVVVRLDADAFVDADHVAAVLGGEGDAVVLDARSRERFAGSAPEPREGLRAGHMAGSANLPFAELVRDGRMASVPELRRAFEESAPGVVLGRRGLITSCGSGVTASVLALAAELAGEPRVAVYDGSWADWGREDPEGARPIQTGA</sequence>
<dbReference type="CDD" id="cd01449">
    <property type="entry name" value="TST_Repeat_2"/>
    <property type="match status" value="1"/>
</dbReference>
<evidence type="ECO:0000256" key="2">
    <source>
        <dbReference type="ARBA" id="ARBA00022737"/>
    </source>
</evidence>
<keyword evidence="2" id="KW-0677">Repeat</keyword>
<dbReference type="PANTHER" id="PTHR11364">
    <property type="entry name" value="THIOSULFATE SULFERTANSFERASE"/>
    <property type="match status" value="1"/>
</dbReference>
<evidence type="ECO:0000313" key="5">
    <source>
        <dbReference type="Proteomes" id="UP000642819"/>
    </source>
</evidence>
<comment type="caution">
    <text evidence="4">The sequence shown here is derived from an EMBL/GenBank/DDBJ whole genome shotgun (WGS) entry which is preliminary data.</text>
</comment>
<accession>A0ABQ3GHT1</accession>
<gene>
    <name evidence="4" type="primary">sseA</name>
    <name evidence="4" type="ORF">GCM10008096_12530</name>
</gene>
<dbReference type="SMART" id="SM00450">
    <property type="entry name" value="RHOD"/>
    <property type="match status" value="2"/>
</dbReference>
<dbReference type="SUPFAM" id="SSF52821">
    <property type="entry name" value="Rhodanese/Cell cycle control phosphatase"/>
    <property type="match status" value="2"/>
</dbReference>
<dbReference type="InterPro" id="IPR001763">
    <property type="entry name" value="Rhodanese-like_dom"/>
</dbReference>
<dbReference type="CDD" id="cd01448">
    <property type="entry name" value="TST_Repeat_1"/>
    <property type="match status" value="1"/>
</dbReference>
<proteinExistence type="predicted"/>
<dbReference type="Gene3D" id="3.40.250.10">
    <property type="entry name" value="Rhodanese-like domain"/>
    <property type="match status" value="2"/>
</dbReference>
<dbReference type="EMBL" id="BMXK01000005">
    <property type="protein sequence ID" value="GHD04790.1"/>
    <property type="molecule type" value="Genomic_DNA"/>
</dbReference>
<name>A0ABQ3GHT1_9MICC</name>
<dbReference type="Pfam" id="PF00581">
    <property type="entry name" value="Rhodanese"/>
    <property type="match status" value="2"/>
</dbReference>
<evidence type="ECO:0000259" key="3">
    <source>
        <dbReference type="PROSITE" id="PS50206"/>
    </source>
</evidence>
<protein>
    <submittedName>
        <fullName evidence="4">Sulfurtransferase</fullName>
    </submittedName>
</protein>
<evidence type="ECO:0000256" key="1">
    <source>
        <dbReference type="ARBA" id="ARBA00022679"/>
    </source>
</evidence>
<keyword evidence="1" id="KW-0808">Transferase</keyword>
<feature type="domain" description="Rhodanese" evidence="3">
    <location>
        <begin position="165"/>
        <end position="281"/>
    </location>
</feature>
<feature type="domain" description="Rhodanese" evidence="3">
    <location>
        <begin position="22"/>
        <end position="132"/>
    </location>
</feature>
<reference evidence="5" key="1">
    <citation type="journal article" date="2019" name="Int. J. Syst. Evol. Microbiol.">
        <title>The Global Catalogue of Microorganisms (GCM) 10K type strain sequencing project: providing services to taxonomists for standard genome sequencing and annotation.</title>
        <authorList>
            <consortium name="The Broad Institute Genomics Platform"/>
            <consortium name="The Broad Institute Genome Sequencing Center for Infectious Disease"/>
            <person name="Wu L."/>
            <person name="Ma J."/>
        </authorList>
    </citation>
    <scope>NUCLEOTIDE SEQUENCE [LARGE SCALE GENOMIC DNA]</scope>
    <source>
        <strain evidence="5">KCTC 19466</strain>
    </source>
</reference>
<dbReference type="InterPro" id="IPR036873">
    <property type="entry name" value="Rhodanese-like_dom_sf"/>
</dbReference>
<evidence type="ECO:0000313" key="4">
    <source>
        <dbReference type="EMBL" id="GHD04790.1"/>
    </source>
</evidence>
<dbReference type="PROSITE" id="PS50206">
    <property type="entry name" value="RHODANESE_3"/>
    <property type="match status" value="2"/>
</dbReference>
<dbReference type="Proteomes" id="UP000642819">
    <property type="component" value="Unassembled WGS sequence"/>
</dbReference>
<keyword evidence="5" id="KW-1185">Reference proteome</keyword>
<dbReference type="PANTHER" id="PTHR11364:SF27">
    <property type="entry name" value="SULFURTRANSFERASE"/>
    <property type="match status" value="1"/>
</dbReference>
<dbReference type="RefSeq" id="WP_189349290.1">
    <property type="nucleotide sequence ID" value="NZ_BMXK01000005.1"/>
</dbReference>
<dbReference type="InterPro" id="IPR045078">
    <property type="entry name" value="TST/MPST-like"/>
</dbReference>